<dbReference type="InterPro" id="IPR010359">
    <property type="entry name" value="IrrE_HExxH"/>
</dbReference>
<dbReference type="PROSITE" id="PS50943">
    <property type="entry name" value="HTH_CROC1"/>
    <property type="match status" value="1"/>
</dbReference>
<keyword evidence="4" id="KW-1185">Reference proteome</keyword>
<dbReference type="CDD" id="cd00093">
    <property type="entry name" value="HTH_XRE"/>
    <property type="match status" value="1"/>
</dbReference>
<gene>
    <name evidence="3" type="ORF">BGCPKDLD_1331</name>
</gene>
<evidence type="ECO:0000259" key="2">
    <source>
        <dbReference type="PROSITE" id="PS50943"/>
    </source>
</evidence>
<dbReference type="InterPro" id="IPR010982">
    <property type="entry name" value="Lambda_DNA-bd_dom_sf"/>
</dbReference>
<dbReference type="Pfam" id="PF06114">
    <property type="entry name" value="Peptidase_M78"/>
    <property type="match status" value="1"/>
</dbReference>
<evidence type="ECO:0000313" key="4">
    <source>
        <dbReference type="Proteomes" id="UP001055093"/>
    </source>
</evidence>
<name>A0ABQ4URD6_9HYPH</name>
<dbReference type="SUPFAM" id="SSF47413">
    <property type="entry name" value="lambda repressor-like DNA-binding domains"/>
    <property type="match status" value="1"/>
</dbReference>
<organism evidence="3 4">
    <name type="scientific">Methylorubrum suomiense</name>
    <dbReference type="NCBI Taxonomy" id="144191"/>
    <lineage>
        <taxon>Bacteria</taxon>
        <taxon>Pseudomonadati</taxon>
        <taxon>Pseudomonadota</taxon>
        <taxon>Alphaproteobacteria</taxon>
        <taxon>Hyphomicrobiales</taxon>
        <taxon>Methylobacteriaceae</taxon>
        <taxon>Methylorubrum</taxon>
    </lineage>
</organism>
<dbReference type="Gene3D" id="1.10.260.40">
    <property type="entry name" value="lambda repressor-like DNA-binding domains"/>
    <property type="match status" value="1"/>
</dbReference>
<dbReference type="Pfam" id="PF01381">
    <property type="entry name" value="HTH_3"/>
    <property type="match status" value="1"/>
</dbReference>
<reference evidence="3" key="1">
    <citation type="journal article" date="2021" name="Front. Microbiol.">
        <title>Comprehensive Comparative Genomics and Phenotyping of Methylobacterium Species.</title>
        <authorList>
            <person name="Alessa O."/>
            <person name="Ogura Y."/>
            <person name="Fujitani Y."/>
            <person name="Takami H."/>
            <person name="Hayashi T."/>
            <person name="Sahin N."/>
            <person name="Tani A."/>
        </authorList>
    </citation>
    <scope>NUCLEOTIDE SEQUENCE</scope>
    <source>
        <strain evidence="3">DSM 14458</strain>
    </source>
</reference>
<dbReference type="PANTHER" id="PTHR43236:SF1">
    <property type="entry name" value="BLL7220 PROTEIN"/>
    <property type="match status" value="1"/>
</dbReference>
<protein>
    <recommendedName>
        <fullName evidence="2">HTH cro/C1-type domain-containing protein</fullName>
    </recommendedName>
</protein>
<dbReference type="Gene3D" id="1.10.10.2910">
    <property type="match status" value="1"/>
</dbReference>
<dbReference type="InterPro" id="IPR001387">
    <property type="entry name" value="Cro/C1-type_HTH"/>
</dbReference>
<dbReference type="SMART" id="SM00530">
    <property type="entry name" value="HTH_XRE"/>
    <property type="match status" value="1"/>
</dbReference>
<dbReference type="Proteomes" id="UP001055093">
    <property type="component" value="Unassembled WGS sequence"/>
</dbReference>
<reference evidence="3" key="2">
    <citation type="submission" date="2021-08" db="EMBL/GenBank/DDBJ databases">
        <authorList>
            <person name="Tani A."/>
            <person name="Ola A."/>
            <person name="Ogura Y."/>
            <person name="Katsura K."/>
            <person name="Hayashi T."/>
        </authorList>
    </citation>
    <scope>NUCLEOTIDE SEQUENCE</scope>
    <source>
        <strain evidence="3">DSM 14458</strain>
    </source>
</reference>
<accession>A0ABQ4URD6</accession>
<feature type="domain" description="HTH cro/C1-type" evidence="2">
    <location>
        <begin position="89"/>
        <end position="145"/>
    </location>
</feature>
<proteinExistence type="inferred from homology"/>
<evidence type="ECO:0000313" key="3">
    <source>
        <dbReference type="EMBL" id="GJE74758.1"/>
    </source>
</evidence>
<comment type="caution">
    <text evidence="3">The sequence shown here is derived from an EMBL/GenBank/DDBJ whole genome shotgun (WGS) entry which is preliminary data.</text>
</comment>
<dbReference type="EMBL" id="BPRE01000003">
    <property type="protein sequence ID" value="GJE74758.1"/>
    <property type="molecule type" value="Genomic_DNA"/>
</dbReference>
<sequence>MINMDVVLNEREARAARTAVAEFDRLLSSEKTFEPIKAGLPPQVVNALYKSYSRQRQDLVSLINAYETAKQGDYKDLQKRAGRDPGLSLIVARIARDLTQKDLARKLGLKEQQIQRYEADRYRSISLGNFQRVAAVLGLQWQLDLSSWILSGWNVAESISAVDVKKILKHAREHQWLDDTLKNSSDEESFTYLHRDVTDHILKFGTPTLLRTGLNTESRTDDLLLVAWKSRVARIASRIISDKTVKYCMGDATWLIDLVHLSNLPDGPIQAREMLLTKGIVLVAERQIPGMRVDGAAFLVDGIPVIGLTLRRDTIDNFWFTLLHEVGHALLHYRSGLNVGFFDDVERPSLEEVELEANEFASNLLIPEEKWKRSPARISKSTGPIEKFAREMNINSAIVFGRIQKERNNYTIFSDLLGKGTVRNQLIQNK</sequence>
<dbReference type="InterPro" id="IPR052345">
    <property type="entry name" value="Rad_response_metalloprotease"/>
</dbReference>
<comment type="similarity">
    <text evidence="1">Belongs to the short-chain fatty acyl-CoA assimilation regulator (ScfR) family.</text>
</comment>
<evidence type="ECO:0000256" key="1">
    <source>
        <dbReference type="ARBA" id="ARBA00007227"/>
    </source>
</evidence>
<dbReference type="PANTHER" id="PTHR43236">
    <property type="entry name" value="ANTITOXIN HIGA1"/>
    <property type="match status" value="1"/>
</dbReference>